<gene>
    <name evidence="2" type="ORF">NRB20_48480</name>
</gene>
<dbReference type="Gene3D" id="1.20.1260.20">
    <property type="entry name" value="PPE superfamily"/>
    <property type="match status" value="1"/>
</dbReference>
<reference evidence="2 3" key="1">
    <citation type="submission" date="2019-10" db="EMBL/GenBank/DDBJ databases">
        <title>Nocardia macrotermitis sp. nov. and Nocardia aurantia sp. nov., isolated from the gut of fungus growing-termite Macrotermes natalensis.</title>
        <authorList>
            <person name="Benndorf R."/>
            <person name="Schwitalla J."/>
            <person name="Martin K."/>
            <person name="De Beer W."/>
            <person name="Kaster A.-K."/>
            <person name="Vollmers J."/>
            <person name="Poulsen M."/>
            <person name="Beemelmanns C."/>
        </authorList>
    </citation>
    <scope>NUCLEOTIDE SEQUENCE [LARGE SCALE GENOMIC DNA]</scope>
    <source>
        <strain evidence="2 3">RB20</strain>
    </source>
</reference>
<accession>A0A7K0D7J5</accession>
<feature type="compositionally biased region" description="Gly residues" evidence="1">
    <location>
        <begin position="338"/>
        <end position="355"/>
    </location>
</feature>
<dbReference type="Proteomes" id="UP000438448">
    <property type="component" value="Unassembled WGS sequence"/>
</dbReference>
<keyword evidence="3" id="KW-1185">Reference proteome</keyword>
<protein>
    <submittedName>
        <fullName evidence="2">Uncharacterized protein</fullName>
    </submittedName>
</protein>
<feature type="compositionally biased region" description="Low complexity" evidence="1">
    <location>
        <begin position="253"/>
        <end position="265"/>
    </location>
</feature>
<feature type="compositionally biased region" description="Low complexity" evidence="1">
    <location>
        <begin position="272"/>
        <end position="337"/>
    </location>
</feature>
<dbReference type="AlphaFoldDB" id="A0A7K0D7J5"/>
<feature type="region of interest" description="Disordered" evidence="1">
    <location>
        <begin position="229"/>
        <end position="409"/>
    </location>
</feature>
<evidence type="ECO:0000313" key="3">
    <source>
        <dbReference type="Proteomes" id="UP000438448"/>
    </source>
</evidence>
<dbReference type="OrthoDB" id="4571686at2"/>
<dbReference type="RefSeq" id="WP_153412772.1">
    <property type="nucleotide sequence ID" value="NZ_WEGK01000011.1"/>
</dbReference>
<feature type="compositionally biased region" description="Low complexity" evidence="1">
    <location>
        <begin position="356"/>
        <end position="376"/>
    </location>
</feature>
<feature type="region of interest" description="Disordered" evidence="1">
    <location>
        <begin position="13"/>
        <end position="36"/>
    </location>
</feature>
<feature type="compositionally biased region" description="Polar residues" evidence="1">
    <location>
        <begin position="13"/>
        <end position="22"/>
    </location>
</feature>
<feature type="compositionally biased region" description="Basic and acidic residues" evidence="1">
    <location>
        <begin position="23"/>
        <end position="36"/>
    </location>
</feature>
<sequence length="433" mass="43887">MSLGDFIDSLTSQFSSSVSPTQGEKDAQTKGVAERDAAQKISNSLGQNYHGEYLPETVAQLMENFDGMSHDDILKYRDSIDTQGLGLGVDAWNKIADDLHTKATLFQGAIEGQINDGWTGATADSAKTSVRKYADDVDSLKNAALIVGSKVSDAAATLTQVKNQLPDKAKSTSTSVAGILTDAVANAVLPGAGVATTIGHHMTDKGRESNAQSEARDVMNQVYAKYLPDADKQVPKMPGATKSDNNSGGASGPTGPSQSGTGTSTYNSPSTTYGPSNSSGASSYSPSASSSATSYNLSGTSTNSSTSPSSLNLPDATTGLSSSSSPTSTAGYSPSGSGTAGTTGMGGFNSGGGLGSSIPGTTNGTTTAATAANAANKSTSGLGSNMMPHGQKKDGEGDKEHKTADYLRGVQEELLGPEERLLPGGVIGGDYEA</sequence>
<evidence type="ECO:0000256" key="1">
    <source>
        <dbReference type="SAM" id="MobiDB-lite"/>
    </source>
</evidence>
<feature type="compositionally biased region" description="Basic and acidic residues" evidence="1">
    <location>
        <begin position="391"/>
        <end position="405"/>
    </location>
</feature>
<name>A0A7K0D7J5_9NOCA</name>
<dbReference type="InterPro" id="IPR038332">
    <property type="entry name" value="PPE_sf"/>
</dbReference>
<dbReference type="EMBL" id="WEGK01000011">
    <property type="protein sequence ID" value="MQY21735.1"/>
    <property type="molecule type" value="Genomic_DNA"/>
</dbReference>
<organism evidence="2 3">
    <name type="scientific">Nocardia macrotermitis</name>
    <dbReference type="NCBI Taxonomy" id="2585198"/>
    <lineage>
        <taxon>Bacteria</taxon>
        <taxon>Bacillati</taxon>
        <taxon>Actinomycetota</taxon>
        <taxon>Actinomycetes</taxon>
        <taxon>Mycobacteriales</taxon>
        <taxon>Nocardiaceae</taxon>
        <taxon>Nocardia</taxon>
    </lineage>
</organism>
<evidence type="ECO:0000313" key="2">
    <source>
        <dbReference type="EMBL" id="MQY21735.1"/>
    </source>
</evidence>
<comment type="caution">
    <text evidence="2">The sequence shown here is derived from an EMBL/GenBank/DDBJ whole genome shotgun (WGS) entry which is preliminary data.</text>
</comment>
<proteinExistence type="predicted"/>